<sequence>MPRCPTLHSYLKTQAEEGRQGILADDPSVNHLLGFKRDNVKSLPVKTCFLNPGAERFSKEVEACVSNLVKDKDHLASEIAKDPLVVDEKTKETRSAFLEDTAHWPRDQDLIIQTVRHWLAAQLQDRLRNPKQTNKVPQIECPKEAADLVAQKAVDVAQEATQSQRHEEHALCQRSTRRRKPSARAIDIGELQSTCTDTTVTRPQSESQAGQRQCVPVGGIKISSLSHPKPSAAPSQSPDEPSGNIKLNTAEPRVASVTPSSLKRKRGVKYVKPSRTTSNARLRLTGLLPTPTPTPSIGISHLPSGSSHGSPTGLSLAPVQNSIEQHTVHNGSNGPYELLPPTKHIVAQDYSHPNRGPQVADVTQRRTKIFVDLQDQCQQPIDIESDFVRA</sequence>
<dbReference type="OrthoDB" id="3737620at2759"/>
<protein>
    <submittedName>
        <fullName evidence="2">Uncharacterized protein</fullName>
    </submittedName>
</protein>
<proteinExistence type="predicted"/>
<evidence type="ECO:0000313" key="2">
    <source>
        <dbReference type="EMBL" id="KAF9698074.1"/>
    </source>
</evidence>
<dbReference type="AlphaFoldDB" id="A0A8H7J562"/>
<comment type="caution">
    <text evidence="2">The sequence shown here is derived from an EMBL/GenBank/DDBJ whole genome shotgun (WGS) entry which is preliminary data.</text>
</comment>
<gene>
    <name evidence="2" type="ORF">EKO04_003953</name>
</gene>
<evidence type="ECO:0000313" key="3">
    <source>
        <dbReference type="Proteomes" id="UP000651452"/>
    </source>
</evidence>
<evidence type="ECO:0000256" key="1">
    <source>
        <dbReference type="SAM" id="MobiDB-lite"/>
    </source>
</evidence>
<dbReference type="EMBL" id="RZGK01000006">
    <property type="protein sequence ID" value="KAF9698074.1"/>
    <property type="molecule type" value="Genomic_DNA"/>
</dbReference>
<keyword evidence="3" id="KW-1185">Reference proteome</keyword>
<organism evidence="2 3">
    <name type="scientific">Ascochyta lentis</name>
    <dbReference type="NCBI Taxonomy" id="205686"/>
    <lineage>
        <taxon>Eukaryota</taxon>
        <taxon>Fungi</taxon>
        <taxon>Dikarya</taxon>
        <taxon>Ascomycota</taxon>
        <taxon>Pezizomycotina</taxon>
        <taxon>Dothideomycetes</taxon>
        <taxon>Pleosporomycetidae</taxon>
        <taxon>Pleosporales</taxon>
        <taxon>Pleosporineae</taxon>
        <taxon>Didymellaceae</taxon>
        <taxon>Ascochyta</taxon>
    </lineage>
</organism>
<feature type="region of interest" description="Disordered" evidence="1">
    <location>
        <begin position="160"/>
        <end position="183"/>
    </location>
</feature>
<dbReference type="Proteomes" id="UP000651452">
    <property type="component" value="Unassembled WGS sequence"/>
</dbReference>
<accession>A0A8H7J562</accession>
<feature type="region of interest" description="Disordered" evidence="1">
    <location>
        <begin position="221"/>
        <end position="273"/>
    </location>
</feature>
<reference evidence="2" key="1">
    <citation type="submission" date="2018-12" db="EMBL/GenBank/DDBJ databases">
        <authorList>
            <person name="Syme R.A."/>
            <person name="Farfan-Caceres L."/>
            <person name="Lichtenzveig J."/>
        </authorList>
    </citation>
    <scope>NUCLEOTIDE SEQUENCE</scope>
    <source>
        <strain evidence="2">Al4</strain>
    </source>
</reference>
<reference evidence="2" key="2">
    <citation type="submission" date="2020-09" db="EMBL/GenBank/DDBJ databases">
        <title>Reference genome assembly for Australian Ascochyta lentis isolate Al4.</title>
        <authorList>
            <person name="Lee R.C."/>
            <person name="Farfan-Caceres L.M."/>
            <person name="Debler J.W."/>
            <person name="Williams A.H."/>
            <person name="Henares B.M."/>
        </authorList>
    </citation>
    <scope>NUCLEOTIDE SEQUENCE</scope>
    <source>
        <strain evidence="2">Al4</strain>
    </source>
</reference>
<name>A0A8H7J562_9PLEO</name>